<evidence type="ECO:0000313" key="1">
    <source>
        <dbReference type="EMBL" id="KIM85564.1"/>
    </source>
</evidence>
<dbReference type="InParanoid" id="A0A0C3G098"/>
<gene>
    <name evidence="1" type="ORF">PILCRDRAFT_816761</name>
</gene>
<evidence type="ECO:0000313" key="2">
    <source>
        <dbReference type="Proteomes" id="UP000054166"/>
    </source>
</evidence>
<dbReference type="HOGENOM" id="CLU_3014988_0_0_1"/>
<keyword evidence="2" id="KW-1185">Reference proteome</keyword>
<dbReference type="AlphaFoldDB" id="A0A0C3G098"/>
<organism evidence="1 2">
    <name type="scientific">Piloderma croceum (strain F 1598)</name>
    <dbReference type="NCBI Taxonomy" id="765440"/>
    <lineage>
        <taxon>Eukaryota</taxon>
        <taxon>Fungi</taxon>
        <taxon>Dikarya</taxon>
        <taxon>Basidiomycota</taxon>
        <taxon>Agaricomycotina</taxon>
        <taxon>Agaricomycetes</taxon>
        <taxon>Agaricomycetidae</taxon>
        <taxon>Atheliales</taxon>
        <taxon>Atheliaceae</taxon>
        <taxon>Piloderma</taxon>
    </lineage>
</organism>
<sequence>MVTIALLRSREFDGHNLSQGQSSDSYYETALAVRCYLRWALSSTAEKRIKSRLKHS</sequence>
<protein>
    <submittedName>
        <fullName evidence="1">Uncharacterized protein</fullName>
    </submittedName>
</protein>
<accession>A0A0C3G098</accession>
<reference evidence="1 2" key="1">
    <citation type="submission" date="2014-04" db="EMBL/GenBank/DDBJ databases">
        <authorList>
            <consortium name="DOE Joint Genome Institute"/>
            <person name="Kuo A."/>
            <person name="Tarkka M."/>
            <person name="Buscot F."/>
            <person name="Kohler A."/>
            <person name="Nagy L.G."/>
            <person name="Floudas D."/>
            <person name="Copeland A."/>
            <person name="Barry K.W."/>
            <person name="Cichocki N."/>
            <person name="Veneault-Fourrey C."/>
            <person name="LaButti K."/>
            <person name="Lindquist E.A."/>
            <person name="Lipzen A."/>
            <person name="Lundell T."/>
            <person name="Morin E."/>
            <person name="Murat C."/>
            <person name="Sun H."/>
            <person name="Tunlid A."/>
            <person name="Henrissat B."/>
            <person name="Grigoriev I.V."/>
            <person name="Hibbett D.S."/>
            <person name="Martin F."/>
            <person name="Nordberg H.P."/>
            <person name="Cantor M.N."/>
            <person name="Hua S.X."/>
        </authorList>
    </citation>
    <scope>NUCLEOTIDE SEQUENCE [LARGE SCALE GENOMIC DNA]</scope>
    <source>
        <strain evidence="1 2">F 1598</strain>
    </source>
</reference>
<name>A0A0C3G098_PILCF</name>
<reference evidence="2" key="2">
    <citation type="submission" date="2015-01" db="EMBL/GenBank/DDBJ databases">
        <title>Evolutionary Origins and Diversification of the Mycorrhizal Mutualists.</title>
        <authorList>
            <consortium name="DOE Joint Genome Institute"/>
            <consortium name="Mycorrhizal Genomics Consortium"/>
            <person name="Kohler A."/>
            <person name="Kuo A."/>
            <person name="Nagy L.G."/>
            <person name="Floudas D."/>
            <person name="Copeland A."/>
            <person name="Barry K.W."/>
            <person name="Cichocki N."/>
            <person name="Veneault-Fourrey C."/>
            <person name="LaButti K."/>
            <person name="Lindquist E.A."/>
            <person name="Lipzen A."/>
            <person name="Lundell T."/>
            <person name="Morin E."/>
            <person name="Murat C."/>
            <person name="Riley R."/>
            <person name="Ohm R."/>
            <person name="Sun H."/>
            <person name="Tunlid A."/>
            <person name="Henrissat B."/>
            <person name="Grigoriev I.V."/>
            <person name="Hibbett D.S."/>
            <person name="Martin F."/>
        </authorList>
    </citation>
    <scope>NUCLEOTIDE SEQUENCE [LARGE SCALE GENOMIC DNA]</scope>
    <source>
        <strain evidence="2">F 1598</strain>
    </source>
</reference>
<dbReference type="EMBL" id="KN832984">
    <property type="protein sequence ID" value="KIM85564.1"/>
    <property type="molecule type" value="Genomic_DNA"/>
</dbReference>
<proteinExistence type="predicted"/>
<dbReference type="Proteomes" id="UP000054166">
    <property type="component" value="Unassembled WGS sequence"/>
</dbReference>